<proteinExistence type="predicted"/>
<reference evidence="1" key="1">
    <citation type="journal article" date="2014" name="Front. Microbiol.">
        <title>High frequency of phylogenetically diverse reductive dehalogenase-homologous genes in deep subseafloor sedimentary metagenomes.</title>
        <authorList>
            <person name="Kawai M."/>
            <person name="Futagami T."/>
            <person name="Toyoda A."/>
            <person name="Takaki Y."/>
            <person name="Nishi S."/>
            <person name="Hori S."/>
            <person name="Arai W."/>
            <person name="Tsubouchi T."/>
            <person name="Morono Y."/>
            <person name="Uchiyama I."/>
            <person name="Ito T."/>
            <person name="Fujiyama A."/>
            <person name="Inagaki F."/>
            <person name="Takami H."/>
        </authorList>
    </citation>
    <scope>NUCLEOTIDE SEQUENCE</scope>
    <source>
        <strain evidence="1">Expedition CK06-06</strain>
    </source>
</reference>
<dbReference type="AlphaFoldDB" id="X1HX48"/>
<gene>
    <name evidence="1" type="ORF">S03H2_32764</name>
</gene>
<accession>X1HX48</accession>
<dbReference type="InterPro" id="IPR016541">
    <property type="entry name" value="UCP008505"/>
</dbReference>
<organism evidence="1">
    <name type="scientific">marine sediment metagenome</name>
    <dbReference type="NCBI Taxonomy" id="412755"/>
    <lineage>
        <taxon>unclassified sequences</taxon>
        <taxon>metagenomes</taxon>
        <taxon>ecological metagenomes</taxon>
    </lineage>
</organism>
<dbReference type="EMBL" id="BARU01019917">
    <property type="protein sequence ID" value="GAH58399.1"/>
    <property type="molecule type" value="Genomic_DNA"/>
</dbReference>
<evidence type="ECO:0008006" key="2">
    <source>
        <dbReference type="Google" id="ProtNLM"/>
    </source>
</evidence>
<name>X1HX48_9ZZZZ</name>
<protein>
    <recommendedName>
        <fullName evidence="2">PIN domain-containing protein</fullName>
    </recommendedName>
</protein>
<comment type="caution">
    <text evidence="1">The sequence shown here is derived from an EMBL/GenBank/DDBJ whole genome shotgun (WGS) entry which is preliminary data.</text>
</comment>
<evidence type="ECO:0000313" key="1">
    <source>
        <dbReference type="EMBL" id="GAH58399.1"/>
    </source>
</evidence>
<sequence length="166" mass="19243">MLYLLDANVLIDAHRDYYSIDRVPEFWDWLKHQGTRGNVKIPVEVYEEIKQGKDDIAKWAKQDHVKRVLLFEEEADVTLVSRVVDEGYGSDLSDDEVEKLGRDPFLIAYAFADPGERCVVTTEVSKPKRQRANRHLPDVCKDLGIQSCDTFALTRELNFRTSWKII</sequence>
<dbReference type="Pfam" id="PF14367">
    <property type="entry name" value="DUF4411"/>
    <property type="match status" value="1"/>
</dbReference>